<evidence type="ECO:0000256" key="1">
    <source>
        <dbReference type="ARBA" id="ARBA00004141"/>
    </source>
</evidence>
<organism evidence="7 8">
    <name type="scientific">Candidatus Thiodiazotropha taylori</name>
    <dbReference type="NCBI Taxonomy" id="2792791"/>
    <lineage>
        <taxon>Bacteria</taxon>
        <taxon>Pseudomonadati</taxon>
        <taxon>Pseudomonadota</taxon>
        <taxon>Gammaproteobacteria</taxon>
        <taxon>Chromatiales</taxon>
        <taxon>Sedimenticolaceae</taxon>
        <taxon>Candidatus Thiodiazotropha</taxon>
    </lineage>
</organism>
<feature type="transmembrane region" description="Helical" evidence="6">
    <location>
        <begin position="326"/>
        <end position="345"/>
    </location>
</feature>
<evidence type="ECO:0000256" key="3">
    <source>
        <dbReference type="ARBA" id="ARBA00022692"/>
    </source>
</evidence>
<evidence type="ECO:0000313" key="8">
    <source>
        <dbReference type="Proteomes" id="UP000770889"/>
    </source>
</evidence>
<keyword evidence="4 6" id="KW-1133">Transmembrane helix</keyword>
<dbReference type="AlphaFoldDB" id="A0A944QVE9"/>
<evidence type="ECO:0000256" key="2">
    <source>
        <dbReference type="ARBA" id="ARBA00022448"/>
    </source>
</evidence>
<dbReference type="PANTHER" id="PTHR11101">
    <property type="entry name" value="PHOSPHATE TRANSPORTER"/>
    <property type="match status" value="1"/>
</dbReference>
<feature type="transmembrane region" description="Helical" evidence="6">
    <location>
        <begin position="482"/>
        <end position="507"/>
    </location>
</feature>
<feature type="transmembrane region" description="Helical" evidence="6">
    <location>
        <begin position="280"/>
        <end position="297"/>
    </location>
</feature>
<evidence type="ECO:0000313" key="7">
    <source>
        <dbReference type="EMBL" id="MBT2991157.1"/>
    </source>
</evidence>
<dbReference type="GO" id="GO:0035435">
    <property type="term" value="P:phosphate ion transmembrane transport"/>
    <property type="evidence" value="ECO:0007669"/>
    <property type="project" value="TreeGrafter"/>
</dbReference>
<feature type="transmembrane region" description="Helical" evidence="6">
    <location>
        <begin position="241"/>
        <end position="259"/>
    </location>
</feature>
<evidence type="ECO:0000256" key="5">
    <source>
        <dbReference type="ARBA" id="ARBA00023136"/>
    </source>
</evidence>
<keyword evidence="2 6" id="KW-0813">Transport</keyword>
<feature type="transmembrane region" description="Helical" evidence="6">
    <location>
        <begin position="147"/>
        <end position="167"/>
    </location>
</feature>
<dbReference type="InterPro" id="IPR001204">
    <property type="entry name" value="Phos_transporter"/>
</dbReference>
<keyword evidence="3 6" id="KW-0812">Transmembrane</keyword>
<dbReference type="GO" id="GO:0016020">
    <property type="term" value="C:membrane"/>
    <property type="evidence" value="ECO:0007669"/>
    <property type="project" value="UniProtKB-SubCell"/>
</dbReference>
<feature type="transmembrane region" description="Helical" evidence="6">
    <location>
        <begin position="64"/>
        <end position="85"/>
    </location>
</feature>
<dbReference type="GO" id="GO:0005315">
    <property type="term" value="F:phosphate transmembrane transporter activity"/>
    <property type="evidence" value="ECO:0007669"/>
    <property type="project" value="InterPro"/>
</dbReference>
<comment type="subcellular location">
    <subcellularLocation>
        <location evidence="1 6">Membrane</location>
        <topology evidence="1 6">Multi-pass membrane protein</topology>
    </subcellularLocation>
</comment>
<comment type="caution">
    <text evidence="7">The sequence shown here is derived from an EMBL/GenBank/DDBJ whole genome shotgun (WGS) entry which is preliminary data.</text>
</comment>
<sequence length="508" mass="54465">MSKTEISAVNGANHLLALLFLSAVGIVYHYLYSSLDSSLLMIAAAVLGGYLALNIGANDAGNNIGPLVGSAVISLTGAMLFAAVFEAAGAYLAGGEVISTIKRGIVDTDRFNDAETITRAMFSAMIATTIWLNLATLTGTPVSTTHTIVGGVVGAGIAVGGVGVVNWDTLATITISWLFSPIISGIIAALLLYLVKRTITYQDDMSRAAGRVLPLLVGFMAWSFSTYLMIKGVKASWRVDILTALICSFAIGLGVYMVTKPSILQRTALLPNTKSAVNRLFNIPLLLGAGLLSFAHGSNDVANAIGPVIAIKEAMTATAQTSPAHISHWGLLIGAIGIPMGLILYGRRLIKTIGSEITELDQVRAFCIVTSVTITVLLASQLGLPVSSTHTAVGAVFGIGFMREILKTNYAILLETLRRHHQHHDQEQIEAFITQFDRATFNDKGRLLAELDRSDNRLHLTKKERGSLQKLYSYEFVKRTTFFRIVMAWVVTLPVSAVLASLIFILID</sequence>
<dbReference type="Proteomes" id="UP000770889">
    <property type="component" value="Unassembled WGS sequence"/>
</dbReference>
<proteinExistence type="inferred from homology"/>
<gene>
    <name evidence="7" type="ORF">KME65_19530</name>
</gene>
<evidence type="ECO:0000256" key="4">
    <source>
        <dbReference type="ARBA" id="ARBA00022989"/>
    </source>
</evidence>
<keyword evidence="6" id="KW-0592">Phosphate transport</keyword>
<keyword evidence="5 6" id="KW-0472">Membrane</keyword>
<feature type="transmembrane region" description="Helical" evidence="6">
    <location>
        <begin position="173"/>
        <end position="196"/>
    </location>
</feature>
<feature type="transmembrane region" description="Helical" evidence="6">
    <location>
        <begin position="117"/>
        <end position="135"/>
    </location>
</feature>
<accession>A0A944QVE9</accession>
<name>A0A944QVE9_9GAMM</name>
<dbReference type="Pfam" id="PF01384">
    <property type="entry name" value="PHO4"/>
    <property type="match status" value="1"/>
</dbReference>
<feature type="transmembrane region" description="Helical" evidence="6">
    <location>
        <begin position="38"/>
        <end position="57"/>
    </location>
</feature>
<evidence type="ECO:0000256" key="6">
    <source>
        <dbReference type="RuleBase" id="RU363058"/>
    </source>
</evidence>
<dbReference type="EMBL" id="JAHHGM010000028">
    <property type="protein sequence ID" value="MBT2991157.1"/>
    <property type="molecule type" value="Genomic_DNA"/>
</dbReference>
<dbReference type="PANTHER" id="PTHR11101:SF80">
    <property type="entry name" value="PHOSPHATE TRANSPORTER"/>
    <property type="match status" value="1"/>
</dbReference>
<reference evidence="7 8" key="1">
    <citation type="submission" date="2021-05" db="EMBL/GenBank/DDBJ databases">
        <title>Genetic and Functional Diversity in Clade A Lucinid endosymbionts from the Bahamas.</title>
        <authorList>
            <person name="Giani N.M."/>
            <person name="Engel A.S."/>
            <person name="Campbell B.J."/>
        </authorList>
    </citation>
    <scope>NUCLEOTIDE SEQUENCE [LARGE SCALE GENOMIC DNA]</scope>
    <source>
        <strain evidence="7">LUC16012Gg_MoonRockCtena</strain>
    </source>
</reference>
<feature type="transmembrane region" description="Helical" evidence="6">
    <location>
        <begin position="12"/>
        <end position="32"/>
    </location>
</feature>
<comment type="similarity">
    <text evidence="6">Belongs to the inorganic phosphate transporter (PiT) (TC 2.A.20) family.</text>
</comment>
<protein>
    <recommendedName>
        <fullName evidence="6">Phosphate transporter</fullName>
    </recommendedName>
</protein>
<feature type="transmembrane region" description="Helical" evidence="6">
    <location>
        <begin position="208"/>
        <end position="229"/>
    </location>
</feature>